<feature type="compositionally biased region" description="Gly residues" evidence="2">
    <location>
        <begin position="693"/>
        <end position="719"/>
    </location>
</feature>
<feature type="compositionally biased region" description="Low complexity" evidence="2">
    <location>
        <begin position="492"/>
        <end position="503"/>
    </location>
</feature>
<sequence length="1317" mass="137228">MRGKVYTGNKRIRNRHSSKAIRVLGRVSAVVLLSVSLLLSNAETCLAVNIGTGNSIQEEESDGGEAAGRDTVSEDTAAAVEIASQEDLVKLAQDCRDDWYSYGKVFTLTADIDLKGVDFQGIPYFNGTLEGGGHKISGFVLSRKGSDFGFFRYLGRNARIEDLTVEGYIRMEGSGENIGGLAGVNFGTLSGCRFTGDVSASKSVGGIVGYNKADGKIVDCSSAGTVTGTNGTGGICGENKGIIKDCNNESTINGEDLKTTLNLDGVDLGELNLTQNVVTRNDSGGIAGVSSGTITGCTNKGKIGYPHVGYNVGGIAGRQSGTIMDCKNEGDILGRKDAGGIAGQAEPYMESEYLSDRLEKLQDDLGNMNRLVIQMSDALSQTSSDAGQYTKALQKQYEDTIDSLNREVSSLQKSISDDKQQTKNYLNDISDALDNIGSLGNETMQRMVDGIRKDMNSAIDAVNGTVNDVKDKIENIKPGDIPGIGDKDNENDGGTTPGETENGGNDGGSGNNSGGTGGNEGGGTQGGGTQGGTDEDKNGNTGSGSGGNEGDNTGGNKGEGGSGTTESGSTNTGENTGNGGNTGSGGNTEGSGNTENGGENKNSGGENKKSVSERNENPSKEPDSARVDSVGRVDAAADSIAVRAGGVIRQAGYGGNLVYVADFPIGKSRSAAPGKNIGDGRAVTCAAVTGAEGENGGNTGSGDSGTGSGDSGTGSGDSGTGSSDSGTEGGSGGTDSGTSDGNGKLPDIDKDDIKDGLEDIKGKLDQEKNKISMPEADPEIKENLNKMKDELSSISGNMKNMQNTISDTGDSVSDAAGNISNELTDQSKLSGDTIDSLTDSIDGGIQSLTNSMKGLMNTQQHITDSVSSDLNILMGNGDSLLDVSSGNITEKTLGVIYGCTNSGSVEADINPGGIAGTMNVEYDFDPELDLDLSRLTDVAVRSTTNDVVIHCINYGEITAKKNNCGGIAGSEELGLIYDCENYGNISAESGKKLGGIAGVSTSSISRSYSFCKVSGVDYLGGICGDGFNISGCGAMCTLETGRGEYVGSISGHVNEEAEIASNYFVSGEWGGIDNINYYGKAESCTYEEIMQKEGIPQGFTTVTVTFENDGDICRTMTIPYGGVIQEEDVPRIPTRDGYLKWEKEFPLRNVTENMILKAVEQRWTLSLASAEESENGKPLLLLEGNFYENTELELTACTPPSKEEACAYAYSWKLENEPENQNLTELTAHFLIPEGADSAQIWILTDGKWKEAKTQTDGSYLTASIPSGSSFAVYGKTESKVMYYAAGIAAAVILIFLMVARAGRRKRNVKKAAAKEK</sequence>
<keyword evidence="3" id="KW-0472">Membrane</keyword>
<reference evidence="5 6" key="1">
    <citation type="submission" date="2016-07" db="EMBL/GenBank/DDBJ databases">
        <title>Characterization of isolates of Eisenbergiella tayi derived from blood cultures, using whole genome sequencing.</title>
        <authorList>
            <person name="Burdz T."/>
            <person name="Wiebe D."/>
            <person name="Huynh C."/>
            <person name="Bernard K."/>
        </authorList>
    </citation>
    <scope>NUCLEOTIDE SEQUENCE [LARGE SCALE GENOMIC DNA]</scope>
    <source>
        <strain evidence="5 6">NML 120489</strain>
    </source>
</reference>
<organism evidence="5 6">
    <name type="scientific">Eisenbergiella tayi</name>
    <dbReference type="NCBI Taxonomy" id="1432052"/>
    <lineage>
        <taxon>Bacteria</taxon>
        <taxon>Bacillati</taxon>
        <taxon>Bacillota</taxon>
        <taxon>Clostridia</taxon>
        <taxon>Lachnospirales</taxon>
        <taxon>Lachnospiraceae</taxon>
        <taxon>Eisenbergiella</taxon>
    </lineage>
</organism>
<feature type="compositionally biased region" description="Low complexity" evidence="2">
    <location>
        <begin position="590"/>
        <end position="605"/>
    </location>
</feature>
<protein>
    <submittedName>
        <fullName evidence="5">The GLUG motif protein</fullName>
    </submittedName>
</protein>
<feature type="region of interest" description="Disordered" evidence="2">
    <location>
        <begin position="690"/>
        <end position="754"/>
    </location>
</feature>
<accession>A0A1E3AMJ1</accession>
<keyword evidence="3" id="KW-0812">Transmembrane</keyword>
<feature type="compositionally biased region" description="Basic and acidic residues" evidence="2">
    <location>
        <begin position="606"/>
        <end position="630"/>
    </location>
</feature>
<gene>
    <name evidence="5" type="ORF">BEH84_04333</name>
</gene>
<keyword evidence="1" id="KW-0175">Coiled coil</keyword>
<dbReference type="EMBL" id="MCGI01000004">
    <property type="protein sequence ID" value="ODM09965.1"/>
    <property type="molecule type" value="Genomic_DNA"/>
</dbReference>
<dbReference type="InterPro" id="IPR011493">
    <property type="entry name" value="GLUG"/>
</dbReference>
<comment type="caution">
    <text evidence="5">The sequence shown here is derived from an EMBL/GenBank/DDBJ whole genome shotgun (WGS) entry which is preliminary data.</text>
</comment>
<dbReference type="Gene3D" id="2.160.20.110">
    <property type="match status" value="3"/>
</dbReference>
<feature type="compositionally biased region" description="Gly residues" evidence="2">
    <location>
        <begin position="541"/>
        <end position="563"/>
    </location>
</feature>
<name>A0A1E3AMJ1_9FIRM</name>
<evidence type="ECO:0000256" key="1">
    <source>
        <dbReference type="SAM" id="Coils"/>
    </source>
</evidence>
<feature type="domain" description="GLUG" evidence="4">
    <location>
        <begin position="202"/>
        <end position="227"/>
    </location>
</feature>
<feature type="coiled-coil region" evidence="1">
    <location>
        <begin position="394"/>
        <end position="421"/>
    </location>
</feature>
<evidence type="ECO:0000259" key="4">
    <source>
        <dbReference type="Pfam" id="PF07581"/>
    </source>
</evidence>
<dbReference type="Pfam" id="PF07581">
    <property type="entry name" value="Glug"/>
    <property type="match status" value="1"/>
</dbReference>
<keyword evidence="3" id="KW-1133">Transmembrane helix</keyword>
<evidence type="ECO:0000256" key="3">
    <source>
        <dbReference type="SAM" id="Phobius"/>
    </source>
</evidence>
<feature type="compositionally biased region" description="Gly residues" evidence="2">
    <location>
        <begin position="504"/>
        <end position="531"/>
    </location>
</feature>
<evidence type="ECO:0000256" key="2">
    <source>
        <dbReference type="SAM" id="MobiDB-lite"/>
    </source>
</evidence>
<evidence type="ECO:0000313" key="5">
    <source>
        <dbReference type="EMBL" id="ODM09965.1"/>
    </source>
</evidence>
<dbReference type="PATRIC" id="fig|1432052.3.peg.4803"/>
<feature type="compositionally biased region" description="Gly residues" evidence="2">
    <location>
        <begin position="576"/>
        <end position="589"/>
    </location>
</feature>
<feature type="transmembrane region" description="Helical" evidence="3">
    <location>
        <begin position="1281"/>
        <end position="1300"/>
    </location>
</feature>
<feature type="compositionally biased region" description="Low complexity" evidence="2">
    <location>
        <begin position="736"/>
        <end position="745"/>
    </location>
</feature>
<feature type="region of interest" description="Disordered" evidence="2">
    <location>
        <begin position="473"/>
        <end position="630"/>
    </location>
</feature>
<proteinExistence type="predicted"/>
<dbReference type="RefSeq" id="WP_069158340.1">
    <property type="nucleotide sequence ID" value="NZ_MCGI01000004.1"/>
</dbReference>
<feature type="compositionally biased region" description="Low complexity" evidence="2">
    <location>
        <begin position="564"/>
        <end position="575"/>
    </location>
</feature>
<dbReference type="Proteomes" id="UP000095003">
    <property type="component" value="Unassembled WGS sequence"/>
</dbReference>
<evidence type="ECO:0000313" key="6">
    <source>
        <dbReference type="Proteomes" id="UP000095003"/>
    </source>
</evidence>